<evidence type="ECO:0000256" key="2">
    <source>
        <dbReference type="SAM" id="MobiDB-lite"/>
    </source>
</evidence>
<dbReference type="FunFam" id="2.130.10.10:FF:000492">
    <property type="entry name" value="LEC14B homolog isoform X2"/>
    <property type="match status" value="1"/>
</dbReference>
<dbReference type="PANTHER" id="PTHR19847:SF7">
    <property type="entry name" value="DDB1- AND CUL4-ASSOCIATED FACTOR 11"/>
    <property type="match status" value="1"/>
</dbReference>
<dbReference type="AlphaFoldDB" id="A0A8K0K4G1"/>
<evidence type="ECO:0000256" key="1">
    <source>
        <dbReference type="PROSITE-ProRule" id="PRU00221"/>
    </source>
</evidence>
<gene>
    <name evidence="3" type="ORF">J437_LFUL005775</name>
</gene>
<feature type="repeat" description="WD" evidence="1">
    <location>
        <begin position="303"/>
        <end position="337"/>
    </location>
</feature>
<dbReference type="SMART" id="SM00320">
    <property type="entry name" value="WD40"/>
    <property type="match status" value="5"/>
</dbReference>
<comment type="caution">
    <text evidence="3">The sequence shown here is derived from an EMBL/GenBank/DDBJ whole genome shotgun (WGS) entry which is preliminary data.</text>
</comment>
<dbReference type="InterPro" id="IPR015943">
    <property type="entry name" value="WD40/YVTN_repeat-like_dom_sf"/>
</dbReference>
<dbReference type="Gene3D" id="2.130.10.10">
    <property type="entry name" value="YVTN repeat-like/Quinoprotein amine dehydrogenase"/>
    <property type="match status" value="2"/>
</dbReference>
<dbReference type="EMBL" id="KZ308339">
    <property type="protein sequence ID" value="KAG8227768.1"/>
    <property type="molecule type" value="Genomic_DNA"/>
</dbReference>
<dbReference type="OrthoDB" id="63070at2759"/>
<accession>A0A8K0K4G1</accession>
<dbReference type="InterPro" id="IPR051859">
    <property type="entry name" value="DCAF"/>
</dbReference>
<dbReference type="Proteomes" id="UP000792457">
    <property type="component" value="Unassembled WGS sequence"/>
</dbReference>
<feature type="compositionally biased region" description="Basic and acidic residues" evidence="2">
    <location>
        <begin position="57"/>
        <end position="67"/>
    </location>
</feature>
<keyword evidence="1" id="KW-0853">WD repeat</keyword>
<evidence type="ECO:0008006" key="5">
    <source>
        <dbReference type="Google" id="ProtNLM"/>
    </source>
</evidence>
<reference evidence="3" key="1">
    <citation type="submission" date="2013-04" db="EMBL/GenBank/DDBJ databases">
        <authorList>
            <person name="Qu J."/>
            <person name="Murali S.C."/>
            <person name="Bandaranaike D."/>
            <person name="Bellair M."/>
            <person name="Blankenburg K."/>
            <person name="Chao H."/>
            <person name="Dinh H."/>
            <person name="Doddapaneni H."/>
            <person name="Downs B."/>
            <person name="Dugan-Rocha S."/>
            <person name="Elkadiri S."/>
            <person name="Gnanaolivu R.D."/>
            <person name="Hernandez B."/>
            <person name="Javaid M."/>
            <person name="Jayaseelan J.C."/>
            <person name="Lee S."/>
            <person name="Li M."/>
            <person name="Ming W."/>
            <person name="Munidasa M."/>
            <person name="Muniz J."/>
            <person name="Nguyen L."/>
            <person name="Ongeri F."/>
            <person name="Osuji N."/>
            <person name="Pu L.-L."/>
            <person name="Puazo M."/>
            <person name="Qu C."/>
            <person name="Quiroz J."/>
            <person name="Raj R."/>
            <person name="Weissenberger G."/>
            <person name="Xin Y."/>
            <person name="Zou X."/>
            <person name="Han Y."/>
            <person name="Richards S."/>
            <person name="Worley K."/>
            <person name="Muzny D."/>
            <person name="Gibbs R."/>
        </authorList>
    </citation>
    <scope>NUCLEOTIDE SEQUENCE</scope>
    <source>
        <strain evidence="3">Sampled in the wild</strain>
    </source>
</reference>
<feature type="repeat" description="WD" evidence="1">
    <location>
        <begin position="255"/>
        <end position="288"/>
    </location>
</feature>
<dbReference type="GO" id="GO:0043161">
    <property type="term" value="P:proteasome-mediated ubiquitin-dependent protein catabolic process"/>
    <property type="evidence" value="ECO:0007669"/>
    <property type="project" value="TreeGrafter"/>
</dbReference>
<dbReference type="GO" id="GO:0080008">
    <property type="term" value="C:Cul4-RING E3 ubiquitin ligase complex"/>
    <property type="evidence" value="ECO:0007669"/>
    <property type="project" value="TreeGrafter"/>
</dbReference>
<organism evidence="3 4">
    <name type="scientific">Ladona fulva</name>
    <name type="common">Scarce chaser dragonfly</name>
    <name type="synonym">Libellula fulva</name>
    <dbReference type="NCBI Taxonomy" id="123851"/>
    <lineage>
        <taxon>Eukaryota</taxon>
        <taxon>Metazoa</taxon>
        <taxon>Ecdysozoa</taxon>
        <taxon>Arthropoda</taxon>
        <taxon>Hexapoda</taxon>
        <taxon>Insecta</taxon>
        <taxon>Pterygota</taxon>
        <taxon>Palaeoptera</taxon>
        <taxon>Odonata</taxon>
        <taxon>Epiprocta</taxon>
        <taxon>Anisoptera</taxon>
        <taxon>Libelluloidea</taxon>
        <taxon>Libellulidae</taxon>
        <taxon>Ladona</taxon>
    </lineage>
</organism>
<protein>
    <recommendedName>
        <fullName evidence="5">DDB1- and CUL4-associated factor 11</fullName>
    </recommendedName>
</protein>
<feature type="repeat" description="WD" evidence="1">
    <location>
        <begin position="432"/>
        <end position="464"/>
    </location>
</feature>
<dbReference type="PROSITE" id="PS50082">
    <property type="entry name" value="WD_REPEATS_2"/>
    <property type="match status" value="3"/>
</dbReference>
<evidence type="ECO:0000313" key="4">
    <source>
        <dbReference type="Proteomes" id="UP000792457"/>
    </source>
</evidence>
<name>A0A8K0K4G1_LADFU</name>
<evidence type="ECO:0000313" key="3">
    <source>
        <dbReference type="EMBL" id="KAG8227768.1"/>
    </source>
</evidence>
<proteinExistence type="predicted"/>
<sequence length="520" mass="59031">FHSKQSTTQCFGKGGTCTSILRHEYPVNELIYILKGFTFVLSHHFSFMGSSTSRGMDSSDPRSRSEDSYDEGADLATILQILIRSGQVHIVASDREESDDEIADSTPKFELMPNTEKLDKSQLSFSTKQACGLIHSTGHQRPNSVTAMVKARERGIQGINGFTRGDRCKIANCYLPNRKSVIATYPNKAFCGTYSKDGNVFLSACQDRNLRLHHTSNGKFELFKTIQARDVGWSILDTAFSPDCNYVAYSSWSECKAHNDDVNSVAFADDTSQILFSAGDDGLCKVWDRRTLNEFNPRPVGVHAGHMDGVTYIDPRGDGRHLITNCKDQSIKLWDMRVFSSSIGEENTRKAVADQTWDYRWQRVPKKLSNPKKPLVGDTSVMTYRGHTVIQTLIRCHFSPAFTTGQRYIYTGCATGRLVVYDVLTGEIVSMLHGHEECVRDVSWHPFRQEIISTSWDCTLGLWKHDMDDDDDELDVEDGCDMRSVEMDGWLEERKVLRRSERLAQLRKKRRAHNRQQRNC</sequence>
<feature type="region of interest" description="Disordered" evidence="2">
    <location>
        <begin position="50"/>
        <end position="69"/>
    </location>
</feature>
<dbReference type="PANTHER" id="PTHR19847">
    <property type="entry name" value="DDB1- AND CUL4-ASSOCIATED FACTOR 11"/>
    <property type="match status" value="1"/>
</dbReference>
<reference evidence="3" key="2">
    <citation type="submission" date="2017-10" db="EMBL/GenBank/DDBJ databases">
        <title>Ladona fulva Genome sequencing and assembly.</title>
        <authorList>
            <person name="Murali S."/>
            <person name="Richards S."/>
            <person name="Bandaranaike D."/>
            <person name="Bellair M."/>
            <person name="Blankenburg K."/>
            <person name="Chao H."/>
            <person name="Dinh H."/>
            <person name="Doddapaneni H."/>
            <person name="Dugan-Rocha S."/>
            <person name="Elkadiri S."/>
            <person name="Gnanaolivu R."/>
            <person name="Hernandez B."/>
            <person name="Skinner E."/>
            <person name="Javaid M."/>
            <person name="Lee S."/>
            <person name="Li M."/>
            <person name="Ming W."/>
            <person name="Munidasa M."/>
            <person name="Muniz J."/>
            <person name="Nguyen L."/>
            <person name="Hughes D."/>
            <person name="Osuji N."/>
            <person name="Pu L.-L."/>
            <person name="Puazo M."/>
            <person name="Qu C."/>
            <person name="Quiroz J."/>
            <person name="Raj R."/>
            <person name="Weissenberger G."/>
            <person name="Xin Y."/>
            <person name="Zou X."/>
            <person name="Han Y."/>
            <person name="Worley K."/>
            <person name="Muzny D."/>
            <person name="Gibbs R."/>
        </authorList>
    </citation>
    <scope>NUCLEOTIDE SEQUENCE</scope>
    <source>
        <strain evidence="3">Sampled in the wild</strain>
    </source>
</reference>
<keyword evidence="4" id="KW-1185">Reference proteome</keyword>
<dbReference type="PROSITE" id="PS50294">
    <property type="entry name" value="WD_REPEATS_REGION"/>
    <property type="match status" value="3"/>
</dbReference>
<dbReference type="SUPFAM" id="SSF50978">
    <property type="entry name" value="WD40 repeat-like"/>
    <property type="match status" value="1"/>
</dbReference>
<dbReference type="InterPro" id="IPR001680">
    <property type="entry name" value="WD40_rpt"/>
</dbReference>
<dbReference type="Pfam" id="PF00400">
    <property type="entry name" value="WD40"/>
    <property type="match status" value="3"/>
</dbReference>
<dbReference type="InterPro" id="IPR036322">
    <property type="entry name" value="WD40_repeat_dom_sf"/>
</dbReference>
<feature type="non-terminal residue" evidence="3">
    <location>
        <position position="1"/>
    </location>
</feature>